<dbReference type="RefSeq" id="WP_103913701.1">
    <property type="nucleotide sequence ID" value="NZ_FNUS01000003.1"/>
</dbReference>
<evidence type="ECO:0000256" key="2">
    <source>
        <dbReference type="ARBA" id="ARBA00023125"/>
    </source>
</evidence>
<dbReference type="SMART" id="SM00530">
    <property type="entry name" value="HTH_XRE"/>
    <property type="match status" value="1"/>
</dbReference>
<evidence type="ECO:0000256" key="1">
    <source>
        <dbReference type="ARBA" id="ARBA00023015"/>
    </source>
</evidence>
<dbReference type="GO" id="GO:0003677">
    <property type="term" value="F:DNA binding"/>
    <property type="evidence" value="ECO:0007669"/>
    <property type="project" value="UniProtKB-KW"/>
</dbReference>
<dbReference type="OrthoDB" id="2902336at2"/>
<evidence type="ECO:0000313" key="5">
    <source>
        <dbReference type="EMBL" id="SEG21089.1"/>
    </source>
</evidence>
<dbReference type="AlphaFoldDB" id="A0A1H5YAG9"/>
<dbReference type="PANTHER" id="PTHR46797">
    <property type="entry name" value="HTH-TYPE TRANSCRIPTIONAL REGULATOR"/>
    <property type="match status" value="1"/>
</dbReference>
<dbReference type="InterPro" id="IPR010982">
    <property type="entry name" value="Lambda_DNA-bd_dom_sf"/>
</dbReference>
<dbReference type="GO" id="GO:0003700">
    <property type="term" value="F:DNA-binding transcription factor activity"/>
    <property type="evidence" value="ECO:0007669"/>
    <property type="project" value="TreeGrafter"/>
</dbReference>
<dbReference type="Pfam" id="PF01381">
    <property type="entry name" value="HTH_3"/>
    <property type="match status" value="1"/>
</dbReference>
<organism evidence="5 6">
    <name type="scientific">Halpernia humi</name>
    <dbReference type="NCBI Taxonomy" id="493375"/>
    <lineage>
        <taxon>Bacteria</taxon>
        <taxon>Pseudomonadati</taxon>
        <taxon>Bacteroidota</taxon>
        <taxon>Flavobacteriia</taxon>
        <taxon>Flavobacteriales</taxon>
        <taxon>Weeksellaceae</taxon>
        <taxon>Chryseobacterium group</taxon>
        <taxon>Halpernia</taxon>
    </lineage>
</organism>
<proteinExistence type="predicted"/>
<dbReference type="EMBL" id="FNUS01000003">
    <property type="protein sequence ID" value="SEG21089.1"/>
    <property type="molecule type" value="Genomic_DNA"/>
</dbReference>
<reference evidence="6" key="1">
    <citation type="submission" date="2016-10" db="EMBL/GenBank/DDBJ databases">
        <authorList>
            <person name="Varghese N."/>
            <person name="Submissions S."/>
        </authorList>
    </citation>
    <scope>NUCLEOTIDE SEQUENCE [LARGE SCALE GENOMIC DNA]</scope>
    <source>
        <strain evidence="6">DSM 21580</strain>
    </source>
</reference>
<evidence type="ECO:0000259" key="4">
    <source>
        <dbReference type="PROSITE" id="PS50943"/>
    </source>
</evidence>
<keyword evidence="2 5" id="KW-0238">DNA-binding</keyword>
<gene>
    <name evidence="5" type="ORF">SAMN05421847_1749</name>
</gene>
<dbReference type="InterPro" id="IPR050807">
    <property type="entry name" value="TransReg_Diox_bact_type"/>
</dbReference>
<dbReference type="InterPro" id="IPR001387">
    <property type="entry name" value="Cro/C1-type_HTH"/>
</dbReference>
<keyword evidence="6" id="KW-1185">Reference proteome</keyword>
<evidence type="ECO:0000313" key="6">
    <source>
        <dbReference type="Proteomes" id="UP000236738"/>
    </source>
</evidence>
<keyword evidence="3" id="KW-0804">Transcription</keyword>
<dbReference type="SUPFAM" id="SSF47413">
    <property type="entry name" value="lambda repressor-like DNA-binding domains"/>
    <property type="match status" value="1"/>
</dbReference>
<dbReference type="PANTHER" id="PTHR46797:SF23">
    <property type="entry name" value="HTH-TYPE TRANSCRIPTIONAL REGULATOR SUTR"/>
    <property type="match status" value="1"/>
</dbReference>
<protein>
    <submittedName>
        <fullName evidence="5">DNA-binding transcriptional regulator, XRE-family HTH domain</fullName>
    </submittedName>
</protein>
<sequence>MGTAYSKSEKAYLEQIGNRIRELRLDADLSQEKLSFACDLDRTYIGSVERGERNISVINLRKIAQALNIEVSALLNVEE</sequence>
<dbReference type="GO" id="GO:0005829">
    <property type="term" value="C:cytosol"/>
    <property type="evidence" value="ECO:0007669"/>
    <property type="project" value="TreeGrafter"/>
</dbReference>
<accession>A0A1H5YAG9</accession>
<dbReference type="Gene3D" id="1.10.260.40">
    <property type="entry name" value="lambda repressor-like DNA-binding domains"/>
    <property type="match status" value="1"/>
</dbReference>
<evidence type="ECO:0000256" key="3">
    <source>
        <dbReference type="ARBA" id="ARBA00023163"/>
    </source>
</evidence>
<feature type="domain" description="HTH cro/C1-type" evidence="4">
    <location>
        <begin position="20"/>
        <end position="74"/>
    </location>
</feature>
<dbReference type="CDD" id="cd00093">
    <property type="entry name" value="HTH_XRE"/>
    <property type="match status" value="1"/>
</dbReference>
<name>A0A1H5YAG9_9FLAO</name>
<dbReference type="PROSITE" id="PS50943">
    <property type="entry name" value="HTH_CROC1"/>
    <property type="match status" value="1"/>
</dbReference>
<keyword evidence="1" id="KW-0805">Transcription regulation</keyword>
<dbReference type="Proteomes" id="UP000236738">
    <property type="component" value="Unassembled WGS sequence"/>
</dbReference>